<reference evidence="2" key="1">
    <citation type="submission" date="2013-07" db="EMBL/GenBank/DDBJ databases">
        <title>The Genome Sequence of Cryptococcus dejecticola CBS10117.</title>
        <authorList>
            <consortium name="The Broad Institute Genome Sequencing Platform"/>
            <person name="Cuomo C."/>
            <person name="Litvintseva A."/>
            <person name="Chen Y."/>
            <person name="Heitman J."/>
            <person name="Sun S."/>
            <person name="Springer D."/>
            <person name="Dromer F."/>
            <person name="Young S.K."/>
            <person name="Zeng Q."/>
            <person name="Gargeya S."/>
            <person name="Fitzgerald M."/>
            <person name="Abouelleil A."/>
            <person name="Alvarado L."/>
            <person name="Berlin A.M."/>
            <person name="Chapman S.B."/>
            <person name="Dewar J."/>
            <person name="Goldberg J."/>
            <person name="Griggs A."/>
            <person name="Gujja S."/>
            <person name="Hansen M."/>
            <person name="Howarth C."/>
            <person name="Imamovic A."/>
            <person name="Larimer J."/>
            <person name="McCowan C."/>
            <person name="Murphy C."/>
            <person name="Pearson M."/>
            <person name="Priest M."/>
            <person name="Roberts A."/>
            <person name="Saif S."/>
            <person name="Shea T."/>
            <person name="Sykes S."/>
            <person name="Wortman J."/>
            <person name="Nusbaum C."/>
            <person name="Birren B."/>
        </authorList>
    </citation>
    <scope>NUCLEOTIDE SEQUENCE [LARGE SCALE GENOMIC DNA]</scope>
    <source>
        <strain evidence="2">CBS 10117</strain>
    </source>
</reference>
<dbReference type="AlphaFoldDB" id="A0A1A6ABY9"/>
<reference evidence="3" key="3">
    <citation type="submission" date="2024-02" db="EMBL/GenBank/DDBJ databases">
        <title>Comparative genomics of Cryptococcus and Kwoniella reveals pathogenesis evolution and contrasting modes of karyotype evolution via chromosome fusion or intercentromeric recombination.</title>
        <authorList>
            <person name="Coelho M.A."/>
            <person name="David-Palma M."/>
            <person name="Shea T."/>
            <person name="Bowers K."/>
            <person name="McGinley-Smith S."/>
            <person name="Mohammad A.W."/>
            <person name="Gnirke A."/>
            <person name="Yurkov A.M."/>
            <person name="Nowrousian M."/>
            <person name="Sun S."/>
            <person name="Cuomo C.A."/>
            <person name="Heitman J."/>
        </authorList>
    </citation>
    <scope>NUCLEOTIDE SEQUENCE</scope>
    <source>
        <strain evidence="3">CBS 10117</strain>
    </source>
</reference>
<organism evidence="2">
    <name type="scientific">Kwoniella dejecticola CBS 10117</name>
    <dbReference type="NCBI Taxonomy" id="1296121"/>
    <lineage>
        <taxon>Eukaryota</taxon>
        <taxon>Fungi</taxon>
        <taxon>Dikarya</taxon>
        <taxon>Basidiomycota</taxon>
        <taxon>Agaricomycotina</taxon>
        <taxon>Tremellomycetes</taxon>
        <taxon>Tremellales</taxon>
        <taxon>Cryptococcaceae</taxon>
        <taxon>Kwoniella</taxon>
    </lineage>
</organism>
<reference evidence="3" key="2">
    <citation type="submission" date="2013-07" db="EMBL/GenBank/DDBJ databases">
        <authorList>
            <consortium name="The Broad Institute Genome Sequencing Platform"/>
            <person name="Cuomo C."/>
            <person name="Litvintseva A."/>
            <person name="Chen Y."/>
            <person name="Heitman J."/>
            <person name="Sun S."/>
            <person name="Springer D."/>
            <person name="Dromer F."/>
            <person name="Young S.K."/>
            <person name="Zeng Q."/>
            <person name="Gargeya S."/>
            <person name="Fitzgerald M."/>
            <person name="Abouelleil A."/>
            <person name="Alvarado L."/>
            <person name="Berlin A.M."/>
            <person name="Chapman S.B."/>
            <person name="Dewar J."/>
            <person name="Goldberg J."/>
            <person name="Griggs A."/>
            <person name="Gujja S."/>
            <person name="Hansen M."/>
            <person name="Howarth C."/>
            <person name="Imamovic A."/>
            <person name="Larimer J."/>
            <person name="McCowan C."/>
            <person name="Murphy C."/>
            <person name="Pearson M."/>
            <person name="Priest M."/>
            <person name="Roberts A."/>
            <person name="Saif S."/>
            <person name="Shea T."/>
            <person name="Sykes S."/>
            <person name="Wortman J."/>
            <person name="Nusbaum C."/>
            <person name="Birren B."/>
        </authorList>
    </citation>
    <scope>NUCLEOTIDE SEQUENCE</scope>
    <source>
        <strain evidence="3">CBS 10117</strain>
    </source>
</reference>
<feature type="compositionally biased region" description="Polar residues" evidence="1">
    <location>
        <begin position="55"/>
        <end position="72"/>
    </location>
</feature>
<keyword evidence="4" id="KW-1185">Reference proteome</keyword>
<feature type="region of interest" description="Disordered" evidence="1">
    <location>
        <begin position="1"/>
        <end position="176"/>
    </location>
</feature>
<evidence type="ECO:0000313" key="2">
    <source>
        <dbReference type="EMBL" id="OBR87574.1"/>
    </source>
</evidence>
<gene>
    <name evidence="2" type="ORF">I303_01782</name>
    <name evidence="3" type="ORF">I303_102077</name>
</gene>
<dbReference type="EMBL" id="CP144531">
    <property type="protein sequence ID" value="WWC59521.1"/>
    <property type="molecule type" value="Genomic_DNA"/>
</dbReference>
<proteinExistence type="predicted"/>
<dbReference type="Proteomes" id="UP000078595">
    <property type="component" value="Chromosome 2"/>
</dbReference>
<feature type="compositionally biased region" description="Basic residues" evidence="1">
    <location>
        <begin position="161"/>
        <end position="171"/>
    </location>
</feature>
<feature type="compositionally biased region" description="Polar residues" evidence="1">
    <location>
        <begin position="135"/>
        <end position="160"/>
    </location>
</feature>
<evidence type="ECO:0000256" key="1">
    <source>
        <dbReference type="SAM" id="MobiDB-lite"/>
    </source>
</evidence>
<accession>A0A1A6ABY9</accession>
<name>A0A1A6ABY9_9TREE</name>
<dbReference type="RefSeq" id="XP_018265416.1">
    <property type="nucleotide sequence ID" value="XM_018405135.1"/>
</dbReference>
<feature type="compositionally biased region" description="Basic and acidic residues" evidence="1">
    <location>
        <begin position="85"/>
        <end position="97"/>
    </location>
</feature>
<feature type="region of interest" description="Disordered" evidence="1">
    <location>
        <begin position="309"/>
        <end position="333"/>
    </location>
</feature>
<dbReference type="EMBL" id="KI894028">
    <property type="protein sequence ID" value="OBR87574.1"/>
    <property type="molecule type" value="Genomic_DNA"/>
</dbReference>
<dbReference type="VEuPathDB" id="FungiDB:I303_01782"/>
<dbReference type="OrthoDB" id="10608820at2759"/>
<sequence>MSSSDASSELPPPDQRVTELPDDPQPRFTDTSTSSRGAANPYKATVENIEDESETQNPSDGSSGKTGSSADSESYPPRGRASTRAMDDEFEQYKDRSQTPPRQYRPYDQRNQTPFPHGRAPDNRESSSNSTENTMSGANQFSGDESDGWTSNSDGVYTPSSRRKLRGKRKKVTEGSSTPWYLQSIAEPAGQSHSQYIYPPSWQNAPPGFPYSGFPTDPRTGMPSPWNNPIIGTPYSVIPPLGSSYSGPVSTMPYSNGYVPYNQSLPTAADFGGLSAEEAARKVDRMRMAFERAKESVISRLRRMTQVKRAKEAVGPEQAPWLKSSAPGPTNSSVSTALSQLNQLGTSSAWNPSTMNPSVNASFVAPFDRKIPVGNSEITVPAGWTPEQALRHTLASQGLNTPFSQASQNANSNVTAWPRQIRVTNPATGRAGVVTVPAFTSVEDYLNSRSGTLGSFF</sequence>
<protein>
    <submittedName>
        <fullName evidence="2">Uncharacterized protein</fullName>
    </submittedName>
</protein>
<evidence type="ECO:0000313" key="4">
    <source>
        <dbReference type="Proteomes" id="UP000078595"/>
    </source>
</evidence>
<evidence type="ECO:0000313" key="3">
    <source>
        <dbReference type="EMBL" id="WWC59521.1"/>
    </source>
</evidence>
<dbReference type="GeneID" id="28965481"/>
<feature type="compositionally biased region" description="Polar residues" evidence="1">
    <location>
        <begin position="28"/>
        <end position="37"/>
    </location>
</feature>
<dbReference type="KEGG" id="kdj:28965481"/>